<dbReference type="Proteomes" id="UP000249458">
    <property type="component" value="Unassembled WGS sequence"/>
</dbReference>
<organism evidence="1 2">
    <name type="scientific">Legionella quinlivanii</name>
    <dbReference type="NCBI Taxonomy" id="45073"/>
    <lineage>
        <taxon>Bacteria</taxon>
        <taxon>Pseudomonadati</taxon>
        <taxon>Pseudomonadota</taxon>
        <taxon>Gammaproteobacteria</taxon>
        <taxon>Legionellales</taxon>
        <taxon>Legionellaceae</taxon>
        <taxon>Legionella</taxon>
    </lineage>
</organism>
<evidence type="ECO:0000313" key="2">
    <source>
        <dbReference type="Proteomes" id="UP000249458"/>
    </source>
</evidence>
<proteinExistence type="predicted"/>
<name>A0A364LLD6_9GAMM</name>
<dbReference type="AlphaFoldDB" id="A0A364LLD6"/>
<gene>
    <name evidence="1" type="ORF">B1207_04850</name>
</gene>
<dbReference type="EMBL" id="MVJN01000003">
    <property type="protein sequence ID" value="RAP37506.1"/>
    <property type="molecule type" value="Genomic_DNA"/>
</dbReference>
<reference evidence="1 2" key="1">
    <citation type="submission" date="2017-02" db="EMBL/GenBank/DDBJ databases">
        <title>Legionella quilivanii strain from human: case report and whole genome sequencing analysis.</title>
        <authorList>
            <person name="Lalancette C."/>
            <person name="Leduc J.-M."/>
            <person name="Levesque S."/>
            <person name="Fournier E."/>
            <person name="Saoud J."/>
            <person name="Faucher S.P."/>
            <person name="Bernard K."/>
            <person name="Martineau C."/>
            <person name="Longtin J."/>
        </authorList>
    </citation>
    <scope>NUCLEOTIDE SEQUENCE [LARGE SCALE GENOMIC DNA]</scope>
    <source>
        <strain evidence="1 2">ID143958</strain>
    </source>
</reference>
<comment type="caution">
    <text evidence="1">The sequence shown here is derived from an EMBL/GenBank/DDBJ whole genome shotgun (WGS) entry which is preliminary data.</text>
</comment>
<evidence type="ECO:0000313" key="1">
    <source>
        <dbReference type="EMBL" id="RAP37506.1"/>
    </source>
</evidence>
<accession>A0A364LLD6</accession>
<protein>
    <submittedName>
        <fullName evidence="1">Uncharacterized protein</fullName>
    </submittedName>
</protein>
<sequence length="173" mass="20108">MMACKLSSHKQLIPILMEKTKWSISDFRLNSENYLLPIINKTVLEFQKELILKAIHTYIEERLRESDRHKIFSRFSKKDKIEAASALFARMNGDKTIKLSLYKEILTDGRLFGITNLCETYTRRIALSNRLAQSEKIIDSTAAITAKYRKHMSKVQTYQSVEPLSDKMGIRMS</sequence>